<dbReference type="GO" id="GO:0005829">
    <property type="term" value="C:cytosol"/>
    <property type="evidence" value="ECO:0007669"/>
    <property type="project" value="TreeGrafter"/>
</dbReference>
<dbReference type="GO" id="GO:0008830">
    <property type="term" value="F:dTDP-4-dehydrorhamnose 3,5-epimerase activity"/>
    <property type="evidence" value="ECO:0007669"/>
    <property type="project" value="InterPro"/>
</dbReference>
<dbReference type="NCBIfam" id="TIGR01221">
    <property type="entry name" value="rmlC"/>
    <property type="match status" value="1"/>
</dbReference>
<dbReference type="Pfam" id="PF00908">
    <property type="entry name" value="dTDP_sugar_isom"/>
    <property type="match status" value="1"/>
</dbReference>
<evidence type="ECO:0000313" key="2">
    <source>
        <dbReference type="EMBL" id="CAF3768330.1"/>
    </source>
</evidence>
<comment type="caution">
    <text evidence="1">The sequence shown here is derived from an EMBL/GenBank/DDBJ whole genome shotgun (WGS) entry which is preliminary data.</text>
</comment>
<dbReference type="EMBL" id="CAJOBD010001166">
    <property type="protein sequence ID" value="CAF3768330.1"/>
    <property type="molecule type" value="Genomic_DNA"/>
</dbReference>
<gene>
    <name evidence="2" type="ORF">JBS370_LOCUS13530</name>
    <name evidence="1" type="ORF">ZHD862_LOCUS29735</name>
</gene>
<proteinExistence type="predicted"/>
<dbReference type="Gene3D" id="2.60.120.10">
    <property type="entry name" value="Jelly Rolls"/>
    <property type="match status" value="1"/>
</dbReference>
<dbReference type="GO" id="GO:0019305">
    <property type="term" value="P:dTDP-rhamnose biosynthetic process"/>
    <property type="evidence" value="ECO:0007669"/>
    <property type="project" value="TreeGrafter"/>
</dbReference>
<dbReference type="InterPro" id="IPR011051">
    <property type="entry name" value="RmlC_Cupin_sf"/>
</dbReference>
<dbReference type="PANTHER" id="PTHR21047">
    <property type="entry name" value="DTDP-6-DEOXY-D-GLUCOSE-3,5 EPIMERASE"/>
    <property type="match status" value="1"/>
</dbReference>
<dbReference type="GO" id="GO:0000271">
    <property type="term" value="P:polysaccharide biosynthetic process"/>
    <property type="evidence" value="ECO:0007669"/>
    <property type="project" value="TreeGrafter"/>
</dbReference>
<reference evidence="1" key="1">
    <citation type="submission" date="2021-02" db="EMBL/GenBank/DDBJ databases">
        <authorList>
            <person name="Nowell W R."/>
        </authorList>
    </citation>
    <scope>NUCLEOTIDE SEQUENCE</scope>
</reference>
<dbReference type="InterPro" id="IPR000888">
    <property type="entry name" value="RmlC-like"/>
</dbReference>
<dbReference type="SUPFAM" id="SSF51182">
    <property type="entry name" value="RmlC-like cupins"/>
    <property type="match status" value="1"/>
</dbReference>
<dbReference type="CDD" id="cd00438">
    <property type="entry name" value="cupin_RmlC"/>
    <property type="match status" value="1"/>
</dbReference>
<dbReference type="EMBL" id="CAJNOT010002670">
    <property type="protein sequence ID" value="CAF1335003.1"/>
    <property type="molecule type" value="Genomic_DNA"/>
</dbReference>
<accession>A0A815G7N4</accession>
<dbReference type="InterPro" id="IPR014710">
    <property type="entry name" value="RmlC-like_jellyroll"/>
</dbReference>
<evidence type="ECO:0000313" key="1">
    <source>
        <dbReference type="EMBL" id="CAF1335003.1"/>
    </source>
</evidence>
<dbReference type="AlphaFoldDB" id="A0A815G7N4"/>
<protein>
    <submittedName>
        <fullName evidence="1">Uncharacterized protein</fullName>
    </submittedName>
</protein>
<dbReference type="Proteomes" id="UP000663864">
    <property type="component" value="Unassembled WGS sequence"/>
</dbReference>
<dbReference type="PANTHER" id="PTHR21047:SF2">
    <property type="entry name" value="THYMIDINE DIPHOSPHO-4-KETO-RHAMNOSE 3,5-EPIMERASE"/>
    <property type="match status" value="1"/>
</dbReference>
<dbReference type="Proteomes" id="UP000663836">
    <property type="component" value="Unassembled WGS sequence"/>
</dbReference>
<sequence>MQFTKLEIPDVVLIEPRRLEDTRGYLREVFHEKIFKTHVADVHFVQDNEAMSTAIGTVRGLHFQKPPAAHGKLVRVLNGAAYDVALDMRHGSPFFGKHINLILDAVSAKMLWIPPGFAHGYCTLKSDTIVAYKITDFYSAEHDAGIAWNDPDLGINWPVASNDAIVSDKDRRLPTLANLPPLFTFQEHSVAKTKH</sequence>
<organism evidence="1 3">
    <name type="scientific">Rotaria sordida</name>
    <dbReference type="NCBI Taxonomy" id="392033"/>
    <lineage>
        <taxon>Eukaryota</taxon>
        <taxon>Metazoa</taxon>
        <taxon>Spiralia</taxon>
        <taxon>Gnathifera</taxon>
        <taxon>Rotifera</taxon>
        <taxon>Eurotatoria</taxon>
        <taxon>Bdelloidea</taxon>
        <taxon>Philodinida</taxon>
        <taxon>Philodinidae</taxon>
        <taxon>Rotaria</taxon>
    </lineage>
</organism>
<evidence type="ECO:0000313" key="3">
    <source>
        <dbReference type="Proteomes" id="UP000663864"/>
    </source>
</evidence>
<name>A0A815G7N4_9BILA</name>